<evidence type="ECO:0000313" key="1">
    <source>
        <dbReference type="EMBL" id="OGG27087.1"/>
    </source>
</evidence>
<dbReference type="Proteomes" id="UP000176609">
    <property type="component" value="Unassembled WGS sequence"/>
</dbReference>
<protein>
    <submittedName>
        <fullName evidence="1">Uncharacterized protein</fullName>
    </submittedName>
</protein>
<gene>
    <name evidence="1" type="ORF">A2960_03020</name>
</gene>
<proteinExistence type="predicted"/>
<sequence>MKVPADRHSLTETSCIQHADVPVGSLGNRCRDLLDDPTKSQYRCDPGLICAPIFKDATNLILSSTYKNYLRSIYPPNESQNWEDIYVDRPNAISATKKATFFDDDKFTVTPKGVCIPLVQTQTNDCGSQGQPPCKESGKDICFNPGNDPAIQLINNICQHCGLLNEPPCTSASGVKTCTDPTHIVRYKGCQPCGGPGQIGCPAHADGPDSKCTDPNMFVWTDANKPEFYRDINDNCKPLPSREELFQYDRTGFEASGKKSVGLDVYAVNGNMFNIPDVDVDSVKDRLYTIPVYSNQPKETVAGTLFTQSVRSMSSLFDLFSIKIDELSENIDFLTRFAIYTNKNSTLDATCNGIDIKFPVYVVDNAYSVYPSFASFGIGYDRYLSLPARQQMGVDAWNKCQFKFDKDNLIKLNQLHLVFNNGGADIIYDYNLSNVANNFVKIKFVYNKR</sequence>
<name>A0A1F6AS26_9BACT</name>
<dbReference type="EMBL" id="MFJR01000007">
    <property type="protein sequence ID" value="OGG27087.1"/>
    <property type="molecule type" value="Genomic_DNA"/>
</dbReference>
<comment type="caution">
    <text evidence="1">The sequence shown here is derived from an EMBL/GenBank/DDBJ whole genome shotgun (WGS) entry which is preliminary data.</text>
</comment>
<evidence type="ECO:0000313" key="2">
    <source>
        <dbReference type="Proteomes" id="UP000176609"/>
    </source>
</evidence>
<reference evidence="1 2" key="1">
    <citation type="journal article" date="2016" name="Nat. Commun.">
        <title>Thousands of microbial genomes shed light on interconnected biogeochemical processes in an aquifer system.</title>
        <authorList>
            <person name="Anantharaman K."/>
            <person name="Brown C.T."/>
            <person name="Hug L.A."/>
            <person name="Sharon I."/>
            <person name="Castelle C.J."/>
            <person name="Probst A.J."/>
            <person name="Thomas B.C."/>
            <person name="Singh A."/>
            <person name="Wilkins M.J."/>
            <person name="Karaoz U."/>
            <person name="Brodie E.L."/>
            <person name="Williams K.H."/>
            <person name="Hubbard S.S."/>
            <person name="Banfield J.F."/>
        </authorList>
    </citation>
    <scope>NUCLEOTIDE SEQUENCE [LARGE SCALE GENOMIC DNA]</scope>
</reference>
<dbReference type="AlphaFoldDB" id="A0A1F6AS26"/>
<organism evidence="1 2">
    <name type="scientific">Candidatus Gottesmanbacteria bacterium RIFCSPLOWO2_01_FULL_39_12b</name>
    <dbReference type="NCBI Taxonomy" id="1798388"/>
    <lineage>
        <taxon>Bacteria</taxon>
        <taxon>Candidatus Gottesmaniibacteriota</taxon>
    </lineage>
</organism>
<accession>A0A1F6AS26</accession>